<evidence type="ECO:0000256" key="1">
    <source>
        <dbReference type="SAM" id="SignalP"/>
    </source>
</evidence>
<reference evidence="3" key="1">
    <citation type="journal article" date="2019" name="Int. J. Syst. Evol. Microbiol.">
        <title>The Global Catalogue of Microorganisms (GCM) 10K type strain sequencing project: providing services to taxonomists for standard genome sequencing and annotation.</title>
        <authorList>
            <consortium name="The Broad Institute Genomics Platform"/>
            <consortium name="The Broad Institute Genome Sequencing Center for Infectious Disease"/>
            <person name="Wu L."/>
            <person name="Ma J."/>
        </authorList>
    </citation>
    <scope>NUCLEOTIDE SEQUENCE [LARGE SCALE GENOMIC DNA]</scope>
    <source>
        <strain evidence="3">CGMCC 1.7030</strain>
    </source>
</reference>
<gene>
    <name evidence="2" type="ORF">ACFPIK_17675</name>
</gene>
<organism evidence="2 3">
    <name type="scientific">Algoriphagus aquatilis</name>
    <dbReference type="NCBI Taxonomy" id="490186"/>
    <lineage>
        <taxon>Bacteria</taxon>
        <taxon>Pseudomonadati</taxon>
        <taxon>Bacteroidota</taxon>
        <taxon>Cytophagia</taxon>
        <taxon>Cytophagales</taxon>
        <taxon>Cyclobacteriaceae</taxon>
        <taxon>Algoriphagus</taxon>
    </lineage>
</organism>
<dbReference type="EMBL" id="JBHSKS010000023">
    <property type="protein sequence ID" value="MFC5193608.1"/>
    <property type="molecule type" value="Genomic_DNA"/>
</dbReference>
<accession>A0ABW0C354</accession>
<evidence type="ECO:0000313" key="2">
    <source>
        <dbReference type="EMBL" id="MFC5193608.1"/>
    </source>
</evidence>
<sequence>MKTLLLFFLLIFAFGFFAQAQTKIDLTGTWTVDVQTDMGSGNPTFVLKQEGEKITGTYSGSLGDSQVTGTLKGNVLHLEFSIQGNRITYDGTATESSISGKVNLADMASGTFSGKRKS</sequence>
<feature type="chain" id="PRO_5045377887" description="Extracellular endo-alpha-(1-&gt;5)-L-arabinanase C-terminal domain-containing protein" evidence="1">
    <location>
        <begin position="21"/>
        <end position="118"/>
    </location>
</feature>
<feature type="signal peptide" evidence="1">
    <location>
        <begin position="1"/>
        <end position="20"/>
    </location>
</feature>
<evidence type="ECO:0000313" key="3">
    <source>
        <dbReference type="Proteomes" id="UP001596163"/>
    </source>
</evidence>
<dbReference type="RefSeq" id="WP_377917709.1">
    <property type="nucleotide sequence ID" value="NZ_JBHSKS010000023.1"/>
</dbReference>
<protein>
    <recommendedName>
        <fullName evidence="4">Extracellular endo-alpha-(1-&gt;5)-L-arabinanase C-terminal domain-containing protein</fullName>
    </recommendedName>
</protein>
<dbReference type="Proteomes" id="UP001596163">
    <property type="component" value="Unassembled WGS sequence"/>
</dbReference>
<comment type="caution">
    <text evidence="2">The sequence shown here is derived from an EMBL/GenBank/DDBJ whole genome shotgun (WGS) entry which is preliminary data.</text>
</comment>
<evidence type="ECO:0008006" key="4">
    <source>
        <dbReference type="Google" id="ProtNLM"/>
    </source>
</evidence>
<name>A0ABW0C354_9BACT</name>
<keyword evidence="1" id="KW-0732">Signal</keyword>
<proteinExistence type="predicted"/>
<keyword evidence="3" id="KW-1185">Reference proteome</keyword>